<reference evidence="2" key="2">
    <citation type="journal article" date="2021" name="Front. Microbiol.">
        <title>Aerobic Denitrification and Heterotrophic Sulfur Oxidation in the Genus Halomonas Revealed by Six Novel Species Characterizations and Genome-Based Analysis.</title>
        <authorList>
            <person name="Wang L."/>
            <person name="Shao Z."/>
        </authorList>
    </citation>
    <scope>NUCLEOTIDE SEQUENCE</scope>
    <source>
        <strain evidence="2">MCCC 1A05776</strain>
    </source>
</reference>
<dbReference type="Proteomes" id="UP001320178">
    <property type="component" value="Unassembled WGS sequence"/>
</dbReference>
<comment type="caution">
    <text evidence="2">The sequence shown here is derived from an EMBL/GenBank/DDBJ whole genome shotgun (WGS) entry which is preliminary data.</text>
</comment>
<evidence type="ECO:0000313" key="2">
    <source>
        <dbReference type="EMBL" id="MCE8050504.1"/>
    </source>
</evidence>
<accession>A0AAW4YQF2</accession>
<dbReference type="AlphaFoldDB" id="A0AAW4YQF2"/>
<dbReference type="RefSeq" id="WP_234238731.1">
    <property type="nucleotide sequence ID" value="NZ_JABFTS010000001.1"/>
</dbReference>
<proteinExistence type="predicted"/>
<evidence type="ECO:0000259" key="1">
    <source>
        <dbReference type="Pfam" id="PF18735"/>
    </source>
</evidence>
<name>A0AAW4YQF2_9GAMM</name>
<organism evidence="2 3">
    <name type="scientific">Billgrantia desiderata</name>
    <dbReference type="NCBI Taxonomy" id="52021"/>
    <lineage>
        <taxon>Bacteria</taxon>
        <taxon>Pseudomonadati</taxon>
        <taxon>Pseudomonadota</taxon>
        <taxon>Gammaproteobacteria</taxon>
        <taxon>Oceanospirillales</taxon>
        <taxon>Halomonadaceae</taxon>
        <taxon>Billgrantia</taxon>
    </lineage>
</organism>
<gene>
    <name evidence="2" type="ORF">HOP61_04280</name>
</gene>
<dbReference type="InterPro" id="IPR041519">
    <property type="entry name" value="HEPN_RiboL-PSP"/>
</dbReference>
<dbReference type="EMBL" id="JABFTS010000001">
    <property type="protein sequence ID" value="MCE8050504.1"/>
    <property type="molecule type" value="Genomic_DNA"/>
</dbReference>
<reference evidence="2" key="1">
    <citation type="submission" date="2020-05" db="EMBL/GenBank/DDBJ databases">
        <authorList>
            <person name="Wang L."/>
            <person name="Shao Z."/>
        </authorList>
    </citation>
    <scope>NUCLEOTIDE SEQUENCE</scope>
    <source>
        <strain evidence="2">MCCC 1A05776</strain>
    </source>
</reference>
<feature type="domain" description="RiboL-PSP-HEPN" evidence="1">
    <location>
        <begin position="39"/>
        <end position="216"/>
    </location>
</feature>
<evidence type="ECO:0000313" key="3">
    <source>
        <dbReference type="Proteomes" id="UP001320178"/>
    </source>
</evidence>
<dbReference type="Pfam" id="PF18735">
    <property type="entry name" value="HEPN_RiboL-PSP"/>
    <property type="match status" value="1"/>
</dbReference>
<sequence>MSYARSRARISFEKRVGELKNTARSVSYKRDRTSHRVRELVYHAAVFETSAALEEYVIQVFEDYHFSLLGNKNKMKDLPDAVRSYIFFSEIKGLFSNYILTGDERKFLESIDFNGNAFSVTFHDKDYDATINMKKVVDGKKYPSPRNWESLFYRIGLKGIFTRIDPLIKRSSKMMLVSFNDVRTAIAHESPPELNFGDISMHMNNMLVFIRGLDRVLFSHICKATGKSTWPNDGFED</sequence>
<protein>
    <recommendedName>
        <fullName evidence="1">RiboL-PSP-HEPN domain-containing protein</fullName>
    </recommendedName>
</protein>